<evidence type="ECO:0000256" key="1">
    <source>
        <dbReference type="SAM" id="MobiDB-lite"/>
    </source>
</evidence>
<dbReference type="EMBL" id="JBIGHW010000002">
    <property type="protein sequence ID" value="MFG6440171.1"/>
    <property type="molecule type" value="Genomic_DNA"/>
</dbReference>
<feature type="chain" id="PRO_5046362848" evidence="2">
    <location>
        <begin position="21"/>
        <end position="539"/>
    </location>
</feature>
<evidence type="ECO:0000259" key="4">
    <source>
        <dbReference type="Pfam" id="PF18294"/>
    </source>
</evidence>
<feature type="signal peptide" evidence="2">
    <location>
        <begin position="1"/>
        <end position="20"/>
    </location>
</feature>
<name>A0ABW7FG27_9BURK</name>
<organism evidence="5 6">
    <name type="scientific">Pelomonas margarita</name>
    <dbReference type="NCBI Taxonomy" id="3299031"/>
    <lineage>
        <taxon>Bacteria</taxon>
        <taxon>Pseudomonadati</taxon>
        <taxon>Pseudomonadota</taxon>
        <taxon>Betaproteobacteria</taxon>
        <taxon>Burkholderiales</taxon>
        <taxon>Sphaerotilaceae</taxon>
        <taxon>Roseateles</taxon>
    </lineage>
</organism>
<dbReference type="Gene3D" id="2.30.42.10">
    <property type="match status" value="1"/>
</dbReference>
<dbReference type="InterPro" id="IPR005151">
    <property type="entry name" value="Tail-specific_protease"/>
</dbReference>
<feature type="region of interest" description="Disordered" evidence="1">
    <location>
        <begin position="28"/>
        <end position="61"/>
    </location>
</feature>
<dbReference type="CDD" id="cd07561">
    <property type="entry name" value="Peptidase_S41_CPP_like"/>
    <property type="match status" value="1"/>
</dbReference>
<dbReference type="Pfam" id="PF18294">
    <property type="entry name" value="Pept_S41_N"/>
    <property type="match status" value="1"/>
</dbReference>
<dbReference type="SUPFAM" id="SSF50156">
    <property type="entry name" value="PDZ domain-like"/>
    <property type="match status" value="1"/>
</dbReference>
<dbReference type="PROSITE" id="PS51257">
    <property type="entry name" value="PROKAR_LIPOPROTEIN"/>
    <property type="match status" value="1"/>
</dbReference>
<evidence type="ECO:0000313" key="6">
    <source>
        <dbReference type="Proteomes" id="UP001606301"/>
    </source>
</evidence>
<sequence>MSDVLRAPLSLALLLSLALAGCGGGGGGSGTSTSGGSTGGSSSSGGSGSNTATGPQGPSSSFAQQCAANNTLAAAGLRSTTLDTEKKWLRAYVDEAYLWRDEVPTVDPSASAYSGSDAYAAIDNYFEALKTQQLTDTGQRRDRFSFTYPTDKWNALSSSGQEAGYGIEWRLASTTPPRQIRVAYVEPGSPAERAGVMRGDELVSADNYSADVSSEAGVDGLNAAMYPEAANAAHSFVFSRTGSGTLTRSLTSAIITKTPVPQARVLSTPQGKRAGYLVFHDHIASAEQPLIDAMRSFQQQGVSELVLDLRYNGGGYLYLASELAYMIAGTARTGSQAFETLRYNARRSADNRTTPFYGTSCLLVGNRCTQEQPLPALNLSRVYVLAQSGTCSASEAVINGLRGVGVEVVLIGGKTCGKPYGFAAKDNCGISYFPIEFTGVNAQGFGDYADGFEPTASGTTGTRFVKGCNVADDFSRALGDTGESLLASALGHADTGSCPVLPGVSSATARAQGAWSGEGGVALSPRRHPARDNRIWVAR</sequence>
<dbReference type="InterPro" id="IPR041613">
    <property type="entry name" value="Pept_S41_N"/>
</dbReference>
<dbReference type="Gene3D" id="3.90.226.10">
    <property type="entry name" value="2-enoyl-CoA Hydratase, Chain A, domain 1"/>
    <property type="match status" value="1"/>
</dbReference>
<proteinExistence type="predicted"/>
<reference evidence="5 6" key="1">
    <citation type="submission" date="2024-08" db="EMBL/GenBank/DDBJ databases">
        <authorList>
            <person name="Lu H."/>
        </authorList>
    </citation>
    <scope>NUCLEOTIDE SEQUENCE [LARGE SCALE GENOMIC DNA]</scope>
    <source>
        <strain evidence="5 6">LKC17W</strain>
    </source>
</reference>
<comment type="caution">
    <text evidence="5">The sequence shown here is derived from an EMBL/GenBank/DDBJ whole genome shotgun (WGS) entry which is preliminary data.</text>
</comment>
<gene>
    <name evidence="5" type="ORF">ACG0Z3_05690</name>
</gene>
<dbReference type="RefSeq" id="WP_394396123.1">
    <property type="nucleotide sequence ID" value="NZ_JBIGHW010000002.1"/>
</dbReference>
<dbReference type="Gene3D" id="3.30.750.170">
    <property type="match status" value="1"/>
</dbReference>
<dbReference type="PANTHER" id="PTHR32060:SF30">
    <property type="entry name" value="CARBOXY-TERMINAL PROCESSING PROTEASE CTPA"/>
    <property type="match status" value="1"/>
</dbReference>
<keyword evidence="6" id="KW-1185">Reference proteome</keyword>
<feature type="domain" description="Tail specific protease" evidence="3">
    <location>
        <begin position="274"/>
        <end position="418"/>
    </location>
</feature>
<evidence type="ECO:0000256" key="2">
    <source>
        <dbReference type="SAM" id="SignalP"/>
    </source>
</evidence>
<evidence type="ECO:0000313" key="5">
    <source>
        <dbReference type="EMBL" id="MFG6440171.1"/>
    </source>
</evidence>
<dbReference type="SUPFAM" id="SSF52096">
    <property type="entry name" value="ClpP/crotonase"/>
    <property type="match status" value="1"/>
</dbReference>
<dbReference type="InterPro" id="IPR029045">
    <property type="entry name" value="ClpP/crotonase-like_dom_sf"/>
</dbReference>
<evidence type="ECO:0000259" key="3">
    <source>
        <dbReference type="Pfam" id="PF03572"/>
    </source>
</evidence>
<keyword evidence="2" id="KW-0732">Signal</keyword>
<dbReference type="Proteomes" id="UP001606301">
    <property type="component" value="Unassembled WGS sequence"/>
</dbReference>
<protein>
    <submittedName>
        <fullName evidence="5">S41 family peptidase</fullName>
    </submittedName>
</protein>
<dbReference type="Pfam" id="PF03572">
    <property type="entry name" value="Peptidase_S41"/>
    <property type="match status" value="1"/>
</dbReference>
<feature type="compositionally biased region" description="Gly residues" evidence="1">
    <location>
        <begin position="36"/>
        <end position="48"/>
    </location>
</feature>
<feature type="domain" description="Peptidase S41 N-terminal" evidence="4">
    <location>
        <begin position="86"/>
        <end position="146"/>
    </location>
</feature>
<dbReference type="PANTHER" id="PTHR32060">
    <property type="entry name" value="TAIL-SPECIFIC PROTEASE"/>
    <property type="match status" value="1"/>
</dbReference>
<accession>A0ABW7FG27</accession>
<dbReference type="InterPro" id="IPR036034">
    <property type="entry name" value="PDZ_sf"/>
</dbReference>